<dbReference type="InterPro" id="IPR010985">
    <property type="entry name" value="Ribbon_hlx_hlx"/>
</dbReference>
<dbReference type="SUPFAM" id="SSF47598">
    <property type="entry name" value="Ribbon-helix-helix"/>
    <property type="match status" value="1"/>
</dbReference>
<accession>A0A239L1A9</accession>
<dbReference type="GO" id="GO:0006355">
    <property type="term" value="P:regulation of DNA-templated transcription"/>
    <property type="evidence" value="ECO:0007669"/>
    <property type="project" value="InterPro"/>
</dbReference>
<proteinExistence type="predicted"/>
<keyword evidence="2" id="KW-1185">Reference proteome</keyword>
<organism evidence="1 2">
    <name type="scientific">Sphingopyxis indica</name>
    <dbReference type="NCBI Taxonomy" id="436663"/>
    <lineage>
        <taxon>Bacteria</taxon>
        <taxon>Pseudomonadati</taxon>
        <taxon>Pseudomonadota</taxon>
        <taxon>Alphaproteobacteria</taxon>
        <taxon>Sphingomonadales</taxon>
        <taxon>Sphingomonadaceae</taxon>
        <taxon>Sphingopyxis</taxon>
    </lineage>
</organism>
<reference evidence="1 2" key="1">
    <citation type="submission" date="2017-06" db="EMBL/GenBank/DDBJ databases">
        <authorList>
            <person name="Kim H.J."/>
            <person name="Triplett B.A."/>
        </authorList>
    </citation>
    <scope>NUCLEOTIDE SEQUENCE [LARGE SCALE GENOMIC DNA]</scope>
    <source>
        <strain evidence="1 2">DS15</strain>
    </source>
</reference>
<name>A0A239L1A9_9SPHN</name>
<protein>
    <recommendedName>
        <fullName evidence="3">Plasmid segregation centromere-binding protein ParG</fullName>
    </recommendedName>
</protein>
<dbReference type="Proteomes" id="UP000198339">
    <property type="component" value="Unassembled WGS sequence"/>
</dbReference>
<dbReference type="EMBL" id="FZPA01000018">
    <property type="protein sequence ID" value="SNT24090.1"/>
    <property type="molecule type" value="Genomic_DNA"/>
</dbReference>
<evidence type="ECO:0008006" key="3">
    <source>
        <dbReference type="Google" id="ProtNLM"/>
    </source>
</evidence>
<dbReference type="AlphaFoldDB" id="A0A239L1A9"/>
<evidence type="ECO:0000313" key="1">
    <source>
        <dbReference type="EMBL" id="SNT24090.1"/>
    </source>
</evidence>
<gene>
    <name evidence="1" type="ORF">SAMN06295955_11842</name>
</gene>
<evidence type="ECO:0000313" key="2">
    <source>
        <dbReference type="Proteomes" id="UP000198339"/>
    </source>
</evidence>
<sequence length="63" mass="6917">MADRETQQASAAGDRNSARLTIDVTPALRGRMKVTAYHRGVTVAQMVRELLEREFPETKAGAS</sequence>
<dbReference type="RefSeq" id="WP_425442449.1">
    <property type="nucleotide sequence ID" value="NZ_FZPA01000018.1"/>
</dbReference>